<evidence type="ECO:0000256" key="5">
    <source>
        <dbReference type="ARBA" id="ARBA00022598"/>
    </source>
</evidence>
<comment type="function">
    <text evidence="9">Catalyzes the first step in the biosynthesis of NAD from nicotinic acid, the ATP-dependent synthesis of beta-nicotinate D-ribonucleotide from nicotinate and 5-phospho-D-ribose 1-phosphate.</text>
</comment>
<feature type="domain" description="Nicotinate phosphoribosyltransferase C-terminal" evidence="12">
    <location>
        <begin position="354"/>
        <end position="458"/>
    </location>
</feature>
<keyword evidence="4" id="KW-0597">Phosphoprotein</keyword>
<accession>A0A316TUW7</accession>
<dbReference type="AlphaFoldDB" id="A0A316TUW7"/>
<evidence type="ECO:0000256" key="9">
    <source>
        <dbReference type="RuleBase" id="RU365100"/>
    </source>
</evidence>
<dbReference type="RefSeq" id="WP_109645306.1">
    <property type="nucleotide sequence ID" value="NZ_QGGB01000003.1"/>
</dbReference>
<keyword evidence="5 9" id="KW-0436">Ligase</keyword>
<dbReference type="CDD" id="cd01570">
    <property type="entry name" value="NAPRTase_A"/>
    <property type="match status" value="1"/>
</dbReference>
<dbReference type="EC" id="6.3.4.21" evidence="3 9"/>
<keyword evidence="6 9" id="KW-0662">Pyridine nucleotide biosynthesis</keyword>
<evidence type="ECO:0000259" key="10">
    <source>
        <dbReference type="Pfam" id="PF04095"/>
    </source>
</evidence>
<evidence type="ECO:0000256" key="2">
    <source>
        <dbReference type="ARBA" id="ARBA00010897"/>
    </source>
</evidence>
<evidence type="ECO:0000313" key="14">
    <source>
        <dbReference type="Proteomes" id="UP000245533"/>
    </source>
</evidence>
<dbReference type="PIRSF" id="PIRSF000484">
    <property type="entry name" value="NAPRT"/>
    <property type="match status" value="1"/>
</dbReference>
<evidence type="ECO:0000259" key="12">
    <source>
        <dbReference type="Pfam" id="PF17956"/>
    </source>
</evidence>
<evidence type="ECO:0000256" key="3">
    <source>
        <dbReference type="ARBA" id="ARBA00013236"/>
    </source>
</evidence>
<evidence type="ECO:0000256" key="1">
    <source>
        <dbReference type="ARBA" id="ARBA00004952"/>
    </source>
</evidence>
<comment type="catalytic activity">
    <reaction evidence="8 9">
        <text>5-phospho-alpha-D-ribose 1-diphosphate + nicotinate + ATP + H2O = nicotinate beta-D-ribonucleotide + ADP + phosphate + diphosphate</text>
        <dbReference type="Rhea" id="RHEA:36163"/>
        <dbReference type="ChEBI" id="CHEBI:15377"/>
        <dbReference type="ChEBI" id="CHEBI:30616"/>
        <dbReference type="ChEBI" id="CHEBI:32544"/>
        <dbReference type="ChEBI" id="CHEBI:33019"/>
        <dbReference type="ChEBI" id="CHEBI:43474"/>
        <dbReference type="ChEBI" id="CHEBI:57502"/>
        <dbReference type="ChEBI" id="CHEBI:58017"/>
        <dbReference type="ChEBI" id="CHEBI:456216"/>
        <dbReference type="EC" id="6.3.4.21"/>
    </reaction>
</comment>
<dbReference type="Gene3D" id="3.20.140.10">
    <property type="entry name" value="nicotinate phosphoribosyltransferase"/>
    <property type="match status" value="1"/>
</dbReference>
<organism evidence="13 14">
    <name type="scientific">Rhodohalobacter mucosus</name>
    <dbReference type="NCBI Taxonomy" id="2079485"/>
    <lineage>
        <taxon>Bacteria</taxon>
        <taxon>Pseudomonadati</taxon>
        <taxon>Balneolota</taxon>
        <taxon>Balneolia</taxon>
        <taxon>Balneolales</taxon>
        <taxon>Balneolaceae</taxon>
        <taxon>Rhodohalobacter</taxon>
    </lineage>
</organism>
<keyword evidence="14" id="KW-1185">Reference proteome</keyword>
<dbReference type="Pfam" id="PF17767">
    <property type="entry name" value="NAPRTase_N"/>
    <property type="match status" value="1"/>
</dbReference>
<dbReference type="GO" id="GO:0047280">
    <property type="term" value="F:nicotinamide phosphoribosyltransferase activity"/>
    <property type="evidence" value="ECO:0007669"/>
    <property type="project" value="UniProtKB-ARBA"/>
</dbReference>
<evidence type="ECO:0000256" key="7">
    <source>
        <dbReference type="ARBA" id="ARBA00022679"/>
    </source>
</evidence>
<evidence type="ECO:0000256" key="4">
    <source>
        <dbReference type="ARBA" id="ARBA00022553"/>
    </source>
</evidence>
<dbReference type="InterPro" id="IPR007229">
    <property type="entry name" value="Nic_PRibTrfase-Fam"/>
</dbReference>
<dbReference type="NCBIfam" id="NF006695">
    <property type="entry name" value="PRK09243.1-2"/>
    <property type="match status" value="1"/>
</dbReference>
<name>A0A316TUW7_9BACT</name>
<dbReference type="NCBIfam" id="NF009131">
    <property type="entry name" value="PRK12484.1"/>
    <property type="match status" value="1"/>
</dbReference>
<dbReference type="InterPro" id="IPR041525">
    <property type="entry name" value="N/Namide_PRibTrfase"/>
</dbReference>
<dbReference type="SUPFAM" id="SSF51690">
    <property type="entry name" value="Nicotinate/Quinolinate PRTase C-terminal domain-like"/>
    <property type="match status" value="1"/>
</dbReference>
<comment type="pathway">
    <text evidence="1 9">Cofactor biosynthesis; NAD(+) biosynthesis; nicotinate D-ribonucleotide from nicotinate: step 1/1.</text>
</comment>
<dbReference type="PANTHER" id="PTHR11098:SF1">
    <property type="entry name" value="NICOTINATE PHOSPHORIBOSYLTRANSFERASE"/>
    <property type="match status" value="1"/>
</dbReference>
<dbReference type="Gene3D" id="3.20.20.70">
    <property type="entry name" value="Aldolase class I"/>
    <property type="match status" value="1"/>
</dbReference>
<dbReference type="InterPro" id="IPR013785">
    <property type="entry name" value="Aldolase_TIM"/>
</dbReference>
<gene>
    <name evidence="13" type="ORF">DDZ15_04480</name>
</gene>
<reference evidence="13 14" key="1">
    <citation type="submission" date="2018-05" db="EMBL/GenBank/DDBJ databases">
        <title>Rhodohalobacter halophilus gen. nov., sp. nov., a moderately halophilic member of the family Balneolaceae.</title>
        <authorList>
            <person name="Liu Z.-W."/>
        </authorList>
    </citation>
    <scope>NUCLEOTIDE SEQUENCE [LARGE SCALE GENOMIC DNA]</scope>
    <source>
        <strain evidence="13 14">8A47</strain>
    </source>
</reference>
<keyword evidence="13" id="KW-0328">Glycosyltransferase</keyword>
<proteinExistence type="inferred from homology"/>
<dbReference type="PANTHER" id="PTHR11098">
    <property type="entry name" value="NICOTINATE PHOSPHORIBOSYLTRANSFERASE"/>
    <property type="match status" value="1"/>
</dbReference>
<keyword evidence="7 9" id="KW-0808">Transferase</keyword>
<comment type="caution">
    <text evidence="13">The sequence shown here is derived from an EMBL/GenBank/DDBJ whole genome shotgun (WGS) entry which is preliminary data.</text>
</comment>
<protein>
    <recommendedName>
        <fullName evidence="3 9">Nicotinate phosphoribosyltransferase</fullName>
        <ecNumber evidence="3 9">6.3.4.21</ecNumber>
    </recommendedName>
</protein>
<dbReference type="FunFam" id="3.20.20.70:FF:000076">
    <property type="entry name" value="Nicotinate phosphoribosyltransferase"/>
    <property type="match status" value="1"/>
</dbReference>
<dbReference type="GO" id="GO:0005829">
    <property type="term" value="C:cytosol"/>
    <property type="evidence" value="ECO:0007669"/>
    <property type="project" value="TreeGrafter"/>
</dbReference>
<dbReference type="GO" id="GO:0004516">
    <property type="term" value="F:nicotinate phosphoribosyltransferase activity"/>
    <property type="evidence" value="ECO:0007669"/>
    <property type="project" value="UniProtKB-UniRule"/>
</dbReference>
<dbReference type="NCBIfam" id="TIGR01513">
    <property type="entry name" value="NAPRTase_put"/>
    <property type="match status" value="1"/>
</dbReference>
<evidence type="ECO:0000256" key="8">
    <source>
        <dbReference type="ARBA" id="ARBA00048668"/>
    </source>
</evidence>
<dbReference type="OrthoDB" id="9770610at2"/>
<evidence type="ECO:0000256" key="6">
    <source>
        <dbReference type="ARBA" id="ARBA00022642"/>
    </source>
</evidence>
<dbReference type="InterPro" id="IPR036068">
    <property type="entry name" value="Nicotinate_pribotase-like_C"/>
</dbReference>
<feature type="domain" description="Nicotinate phosphoribosyltransferase N-terminal" evidence="11">
    <location>
        <begin position="10"/>
        <end position="131"/>
    </location>
</feature>
<comment type="PTM">
    <text evidence="9">Transiently phosphorylated on a His residue during the reaction cycle. Phosphorylation strongly increases the affinity for substrates and increases the rate of nicotinate D-ribonucleotide production. Dephosphorylation regenerates the low-affinity form of the enzyme, leading to product release.</text>
</comment>
<dbReference type="UniPathway" id="UPA00253">
    <property type="reaction ID" value="UER00457"/>
</dbReference>
<dbReference type="InterPro" id="IPR041619">
    <property type="entry name" value="NAPRTase_C"/>
</dbReference>
<dbReference type="Proteomes" id="UP000245533">
    <property type="component" value="Unassembled WGS sequence"/>
</dbReference>
<dbReference type="InterPro" id="IPR040727">
    <property type="entry name" value="NAPRTase_N"/>
</dbReference>
<dbReference type="Pfam" id="PF17956">
    <property type="entry name" value="NAPRTase_C"/>
    <property type="match status" value="1"/>
</dbReference>
<evidence type="ECO:0000313" key="13">
    <source>
        <dbReference type="EMBL" id="PWN07521.1"/>
    </source>
</evidence>
<dbReference type="GO" id="GO:0034355">
    <property type="term" value="P:NAD+ biosynthetic process via the salvage pathway"/>
    <property type="evidence" value="ECO:0007669"/>
    <property type="project" value="TreeGrafter"/>
</dbReference>
<dbReference type="SUPFAM" id="SSF54675">
    <property type="entry name" value="Nicotinate/Quinolinate PRTase N-terminal domain-like"/>
    <property type="match status" value="1"/>
</dbReference>
<dbReference type="InterPro" id="IPR006405">
    <property type="entry name" value="Nic_PRibTrfase_pncB"/>
</dbReference>
<dbReference type="EMBL" id="QGGB01000003">
    <property type="protein sequence ID" value="PWN07521.1"/>
    <property type="molecule type" value="Genomic_DNA"/>
</dbReference>
<feature type="domain" description="Nicotinate/nicotinamide phosphoribosyltransferase" evidence="10">
    <location>
        <begin position="154"/>
        <end position="350"/>
    </location>
</feature>
<dbReference type="Pfam" id="PF04095">
    <property type="entry name" value="NAPRTase"/>
    <property type="match status" value="1"/>
</dbReference>
<evidence type="ECO:0000259" key="11">
    <source>
        <dbReference type="Pfam" id="PF17767"/>
    </source>
</evidence>
<comment type="similarity">
    <text evidence="2 9">Belongs to the NAPRTase family.</text>
</comment>
<sequence length="468" mass="53189">MYIDNPATYTDYYELTMAQGYYLAGMHKKRASFDYFFRKIPFEGGYVVFAGLQELINTLQHLTFSQSETEYLRREKFSDEFISYLENFSFKGNIYSVREGEIIFPGEPILRVEGNLLETQLIETILLNILNFQSLIATKASRIKVAAGEQSVVLDFGLRRSQGLGGIHATRAAMIGGFDGTSNVYSARRFDIPAGGTMAHSWVQSFDDELTAFRTYAKYYPDDTVLLVDTYDTLQSGVPNAIRVAKELQEKGYSLKAIRLDSGDLAYFSRKARNMLDQAGFHDVKIAASNQLDERVITSLRTQDAPIDIFGVGTKLVTGHPSPALDGVYKLSSFGGEPKLKISENIEKITLPGKKKIFRYLNEDGTFYGDAILLQDEKVIERMHHPTFPAQKSDVRRRRHEEIMLPVIEKGNILTPELTIEAISAYRKERLDKLQREFKRLEFPHIYKVGISSSVMEIRDVLMKVHKT</sequence>